<gene>
    <name evidence="3" type="ORF">METZ01_LOCUS392785</name>
</gene>
<sequence length="288" mass="31437">SIVETVVRLLRRYRTKKLVVDPVIYSSSGRPLLSAPGIELMKKELFPITFLLTPNLNEVEILSGIKIKQISDRIRAARALIKMGAKNVLIKGGHLKGRPQDFFFDGRRSLCLDADRVVGSDIHGTGCALASAITAGLAKGKNIVDSLKEAKEFIGFAIRGAVKSGKGLPQVEPLAILYQGSSRYDMFQRVLKAVEVLKDNRIGELIPEVQSNIGFGLKNALSVGDVIGFPARIVKCGEDILIPSPPCFGGSRHVADIVLTIMQFDPSKRAVMNIKYNADLIEVCKKLK</sequence>
<dbReference type="SUPFAM" id="SSF53613">
    <property type="entry name" value="Ribokinase-like"/>
    <property type="match status" value="1"/>
</dbReference>
<dbReference type="GO" id="GO:0008972">
    <property type="term" value="F:phosphomethylpyrimidine kinase activity"/>
    <property type="evidence" value="ECO:0007669"/>
    <property type="project" value="InterPro"/>
</dbReference>
<evidence type="ECO:0000259" key="1">
    <source>
        <dbReference type="Pfam" id="PF08543"/>
    </source>
</evidence>
<dbReference type="GO" id="GO:0008902">
    <property type="term" value="F:hydroxymethylpyrimidine kinase activity"/>
    <property type="evidence" value="ECO:0007669"/>
    <property type="project" value="TreeGrafter"/>
</dbReference>
<dbReference type="InterPro" id="IPR004399">
    <property type="entry name" value="HMP/HMP-P_kinase_dom"/>
</dbReference>
<feature type="domain" description="Pyridoxamine kinase/Phosphomethylpyrimidine kinase" evidence="1">
    <location>
        <begin position="2"/>
        <end position="168"/>
    </location>
</feature>
<dbReference type="Gene3D" id="3.40.225.10">
    <property type="entry name" value="Class II aldolase/adducin N-terminal domain"/>
    <property type="match status" value="1"/>
</dbReference>
<dbReference type="GO" id="GO:0009228">
    <property type="term" value="P:thiamine biosynthetic process"/>
    <property type="evidence" value="ECO:0007669"/>
    <property type="project" value="InterPro"/>
</dbReference>
<name>A0A382V203_9ZZZZ</name>
<dbReference type="InterPro" id="IPR019293">
    <property type="entry name" value="ThiN"/>
</dbReference>
<proteinExistence type="predicted"/>
<dbReference type="PANTHER" id="PTHR20858:SF17">
    <property type="entry name" value="HYDROXYMETHYLPYRIMIDINE_PHOSPHOMETHYLPYRIMIDINE KINASE THI20-RELATED"/>
    <property type="match status" value="1"/>
</dbReference>
<dbReference type="PANTHER" id="PTHR20858">
    <property type="entry name" value="PHOSPHOMETHYLPYRIMIDINE KINASE"/>
    <property type="match status" value="1"/>
</dbReference>
<feature type="domain" description="Thiamine-phosphate synthase ThiN" evidence="2">
    <location>
        <begin position="191"/>
        <end position="287"/>
    </location>
</feature>
<dbReference type="Pfam" id="PF08543">
    <property type="entry name" value="Phos_pyr_kin"/>
    <property type="match status" value="1"/>
</dbReference>
<dbReference type="CDD" id="cd01169">
    <property type="entry name" value="HMPP_kinase"/>
    <property type="match status" value="1"/>
</dbReference>
<reference evidence="3" key="1">
    <citation type="submission" date="2018-05" db="EMBL/GenBank/DDBJ databases">
        <authorList>
            <person name="Lanie J.A."/>
            <person name="Ng W.-L."/>
            <person name="Kazmierczak K.M."/>
            <person name="Andrzejewski T.M."/>
            <person name="Davidsen T.M."/>
            <person name="Wayne K.J."/>
            <person name="Tettelin H."/>
            <person name="Glass J.I."/>
            <person name="Rusch D."/>
            <person name="Podicherti R."/>
            <person name="Tsui H.-C.T."/>
            <person name="Winkler M.E."/>
        </authorList>
    </citation>
    <scope>NUCLEOTIDE SEQUENCE</scope>
</reference>
<dbReference type="InterPro" id="IPR013749">
    <property type="entry name" value="PM/HMP-P_kinase-1"/>
</dbReference>
<evidence type="ECO:0000313" key="3">
    <source>
        <dbReference type="EMBL" id="SVD39931.1"/>
    </source>
</evidence>
<evidence type="ECO:0000259" key="2">
    <source>
        <dbReference type="Pfam" id="PF10120"/>
    </source>
</evidence>
<dbReference type="SUPFAM" id="SSF53639">
    <property type="entry name" value="AraD/HMP-PK domain-like"/>
    <property type="match status" value="1"/>
</dbReference>
<dbReference type="AlphaFoldDB" id="A0A382V203"/>
<dbReference type="Gene3D" id="3.40.1190.20">
    <property type="match status" value="1"/>
</dbReference>
<organism evidence="3">
    <name type="scientific">marine metagenome</name>
    <dbReference type="NCBI Taxonomy" id="408172"/>
    <lineage>
        <taxon>unclassified sequences</taxon>
        <taxon>metagenomes</taxon>
        <taxon>ecological metagenomes</taxon>
    </lineage>
</organism>
<accession>A0A382V203</accession>
<dbReference type="Pfam" id="PF10120">
    <property type="entry name" value="ThiN"/>
    <property type="match status" value="1"/>
</dbReference>
<dbReference type="EMBL" id="UINC01148189">
    <property type="protein sequence ID" value="SVD39931.1"/>
    <property type="molecule type" value="Genomic_DNA"/>
</dbReference>
<protein>
    <submittedName>
        <fullName evidence="3">Uncharacterized protein</fullName>
    </submittedName>
</protein>
<feature type="non-terminal residue" evidence="3">
    <location>
        <position position="288"/>
    </location>
</feature>
<dbReference type="GO" id="GO:0005829">
    <property type="term" value="C:cytosol"/>
    <property type="evidence" value="ECO:0007669"/>
    <property type="project" value="TreeGrafter"/>
</dbReference>
<feature type="non-terminal residue" evidence="3">
    <location>
        <position position="1"/>
    </location>
</feature>
<dbReference type="InterPro" id="IPR036409">
    <property type="entry name" value="Aldolase_II/adducin_N_sf"/>
</dbReference>
<dbReference type="InterPro" id="IPR029056">
    <property type="entry name" value="Ribokinase-like"/>
</dbReference>